<accession>W3X8U5</accession>
<evidence type="ECO:0000313" key="2">
    <source>
        <dbReference type="EMBL" id="ETS82449.1"/>
    </source>
</evidence>
<dbReference type="KEGG" id="pfy:PFICI_04325"/>
<evidence type="ECO:0000256" key="1">
    <source>
        <dbReference type="SAM" id="MobiDB-lite"/>
    </source>
</evidence>
<name>W3X8U5_PESFW</name>
<keyword evidence="3" id="KW-1185">Reference proteome</keyword>
<reference evidence="3" key="1">
    <citation type="journal article" date="2015" name="BMC Genomics">
        <title>Genomic and transcriptomic analysis of the endophytic fungus Pestalotiopsis fici reveals its lifestyle and high potential for synthesis of natural products.</title>
        <authorList>
            <person name="Wang X."/>
            <person name="Zhang X."/>
            <person name="Liu L."/>
            <person name="Xiang M."/>
            <person name="Wang W."/>
            <person name="Sun X."/>
            <person name="Che Y."/>
            <person name="Guo L."/>
            <person name="Liu G."/>
            <person name="Guo L."/>
            <person name="Wang C."/>
            <person name="Yin W.B."/>
            <person name="Stadler M."/>
            <person name="Zhang X."/>
            <person name="Liu X."/>
        </authorList>
    </citation>
    <scope>NUCLEOTIDE SEQUENCE [LARGE SCALE GENOMIC DNA]</scope>
    <source>
        <strain evidence="3">W106-1 / CGMCC3.15140</strain>
    </source>
</reference>
<feature type="region of interest" description="Disordered" evidence="1">
    <location>
        <begin position="1"/>
        <end position="31"/>
    </location>
</feature>
<proteinExistence type="predicted"/>
<feature type="compositionally biased region" description="Basic and acidic residues" evidence="1">
    <location>
        <begin position="12"/>
        <end position="26"/>
    </location>
</feature>
<dbReference type="OrthoDB" id="5073671at2759"/>
<dbReference type="RefSeq" id="XP_007831097.1">
    <property type="nucleotide sequence ID" value="XM_007832906.1"/>
</dbReference>
<dbReference type="AlphaFoldDB" id="W3X8U5"/>
<dbReference type="Proteomes" id="UP000030651">
    <property type="component" value="Unassembled WGS sequence"/>
</dbReference>
<feature type="compositionally biased region" description="Polar residues" evidence="1">
    <location>
        <begin position="1"/>
        <end position="11"/>
    </location>
</feature>
<evidence type="ECO:0000313" key="3">
    <source>
        <dbReference type="Proteomes" id="UP000030651"/>
    </source>
</evidence>
<dbReference type="EMBL" id="KI912111">
    <property type="protein sequence ID" value="ETS82449.1"/>
    <property type="molecule type" value="Genomic_DNA"/>
</dbReference>
<organism evidence="2 3">
    <name type="scientific">Pestalotiopsis fici (strain W106-1 / CGMCC3.15140)</name>
    <dbReference type="NCBI Taxonomy" id="1229662"/>
    <lineage>
        <taxon>Eukaryota</taxon>
        <taxon>Fungi</taxon>
        <taxon>Dikarya</taxon>
        <taxon>Ascomycota</taxon>
        <taxon>Pezizomycotina</taxon>
        <taxon>Sordariomycetes</taxon>
        <taxon>Xylariomycetidae</taxon>
        <taxon>Amphisphaeriales</taxon>
        <taxon>Sporocadaceae</taxon>
        <taxon>Pestalotiopsis</taxon>
    </lineage>
</organism>
<gene>
    <name evidence="2" type="ORF">PFICI_04325</name>
</gene>
<dbReference type="GeneID" id="19269338"/>
<dbReference type="HOGENOM" id="CLU_061850_0_0_1"/>
<sequence length="249" mass="27250">MGNQEDTQQHVVDTEHMRESPPEHTKGAAPTEVVELPTRLSLYRSAHGLGNHYVIGEHREDPLLAVTTHSGFGRAPDVVLHSGPAKDSAMLAGVDSNVLVHSTTAKLRLPGSPTATEEKTVEIAQQGGAHRFVVQDESRQPVTFEWLPHAETKTSLLGDSRVLHWELVRYAGTGAGKDGAEVQSDEDKQVVATWANESSMSLSKVLSLEFLVDATRITTRDSWVVMALITALRIWDSNTKSVSNKQRMS</sequence>
<dbReference type="InParanoid" id="W3X8U5"/>
<protein>
    <submittedName>
        <fullName evidence="2">Uncharacterized protein</fullName>
    </submittedName>
</protein>
<dbReference type="STRING" id="1229662.W3X8U5"/>